<dbReference type="OrthoDB" id="9814375at2"/>
<dbReference type="InterPro" id="IPR010067">
    <property type="entry name" value="ABC_SsuA_sub-bd"/>
</dbReference>
<dbReference type="SMART" id="SM00062">
    <property type="entry name" value="PBPb"/>
    <property type="match status" value="1"/>
</dbReference>
<reference evidence="6 7" key="1">
    <citation type="submission" date="2018-06" db="EMBL/GenBank/DDBJ databases">
        <authorList>
            <consortium name="Pathogen Informatics"/>
            <person name="Doyle S."/>
        </authorList>
    </citation>
    <scope>NUCLEOTIDE SEQUENCE [LARGE SCALE GENOMIC DNA]</scope>
    <source>
        <strain evidence="6 7">NCTC10723</strain>
    </source>
</reference>
<dbReference type="GO" id="GO:0042626">
    <property type="term" value="F:ATPase-coupled transmembrane transporter activity"/>
    <property type="evidence" value="ECO:0007669"/>
    <property type="project" value="InterPro"/>
</dbReference>
<comment type="similarity">
    <text evidence="2">Belongs to the bacterial solute-binding protein SsuA/TauA family.</text>
</comment>
<dbReference type="InterPro" id="IPR015168">
    <property type="entry name" value="SsuA/THI5"/>
</dbReference>
<dbReference type="Gene3D" id="3.40.190.10">
    <property type="entry name" value="Periplasmic binding protein-like II"/>
    <property type="match status" value="2"/>
</dbReference>
<keyword evidence="7" id="KW-1185">Reference proteome</keyword>
<evidence type="ECO:0000256" key="2">
    <source>
        <dbReference type="ARBA" id="ARBA00010742"/>
    </source>
</evidence>
<evidence type="ECO:0000256" key="1">
    <source>
        <dbReference type="ARBA" id="ARBA00004418"/>
    </source>
</evidence>
<dbReference type="RefSeq" id="WP_115270725.1">
    <property type="nucleotide sequence ID" value="NZ_UGGU01000003.1"/>
</dbReference>
<evidence type="ECO:0000259" key="5">
    <source>
        <dbReference type="SMART" id="SM00062"/>
    </source>
</evidence>
<dbReference type="CDD" id="cd01008">
    <property type="entry name" value="PBP2_NrtA_SsuA_CpmA_like"/>
    <property type="match status" value="1"/>
</dbReference>
<evidence type="ECO:0000313" key="7">
    <source>
        <dbReference type="Proteomes" id="UP000255328"/>
    </source>
</evidence>
<dbReference type="Proteomes" id="UP000255328">
    <property type="component" value="Unassembled WGS sequence"/>
</dbReference>
<dbReference type="InterPro" id="IPR001638">
    <property type="entry name" value="Solute-binding_3/MltF_N"/>
</dbReference>
<dbReference type="PANTHER" id="PTHR30024">
    <property type="entry name" value="ALIPHATIC SULFONATES-BINDING PROTEIN-RELATED"/>
    <property type="match status" value="1"/>
</dbReference>
<dbReference type="GO" id="GO:0016020">
    <property type="term" value="C:membrane"/>
    <property type="evidence" value="ECO:0007669"/>
    <property type="project" value="InterPro"/>
</dbReference>
<dbReference type="Pfam" id="PF09084">
    <property type="entry name" value="NMT1"/>
    <property type="match status" value="1"/>
</dbReference>
<accession>A0A377GZE4</accession>
<evidence type="ECO:0000256" key="4">
    <source>
        <dbReference type="ARBA" id="ARBA00022729"/>
    </source>
</evidence>
<dbReference type="AlphaFoldDB" id="A0A377GZE4"/>
<feature type="domain" description="Solute-binding protein family 3/N-terminal" evidence="5">
    <location>
        <begin position="39"/>
        <end position="246"/>
    </location>
</feature>
<dbReference type="SUPFAM" id="SSF53850">
    <property type="entry name" value="Periplasmic binding protein-like II"/>
    <property type="match status" value="1"/>
</dbReference>
<dbReference type="PROSITE" id="PS51257">
    <property type="entry name" value="PROKAR_LIPOPROTEIN"/>
    <property type="match status" value="1"/>
</dbReference>
<comment type="subcellular location">
    <subcellularLocation>
        <location evidence="1">Periplasm</location>
    </subcellularLocation>
</comment>
<sequence>MLKKIMVLISMVLVLLLGACGKEKKVENINLTYVKSPLNIPSILEKNLKMFDKEFEKDGIKINFYELTTGPEQTNALAAGELDFLHALGGTSAIIAASNGVDLKITNVYSRSPKGFMILSKKDDINTPESLKGKKIGGPKGTILHQVLVGYLGKGNLKEEDVEFINMGLPDALAAMESGHIDAALLAGPVALKAIKNGAKVVSNGEGLTQGLVVTAVSGKFLKENPELVKRFLKVNEEAVKYIDENFENTLKITAEDVGLTKEEVLELYPLYDFNPEIREADIQDLIETQEFLIKNGMQENRIDINSIIAK</sequence>
<dbReference type="NCBIfam" id="TIGR01728">
    <property type="entry name" value="SsuA_fam"/>
    <property type="match status" value="1"/>
</dbReference>
<protein>
    <submittedName>
        <fullName evidence="6">Aliphatic sulfonates-binding protein</fullName>
    </submittedName>
</protein>
<dbReference type="EMBL" id="UGGU01000003">
    <property type="protein sequence ID" value="STO31954.1"/>
    <property type="molecule type" value="Genomic_DNA"/>
</dbReference>
<keyword evidence="4" id="KW-0732">Signal</keyword>
<organism evidence="6 7">
    <name type="scientific">Fusobacterium necrogenes</name>
    <dbReference type="NCBI Taxonomy" id="858"/>
    <lineage>
        <taxon>Bacteria</taxon>
        <taxon>Fusobacteriati</taxon>
        <taxon>Fusobacteriota</taxon>
        <taxon>Fusobacteriia</taxon>
        <taxon>Fusobacteriales</taxon>
        <taxon>Fusobacteriaceae</taxon>
        <taxon>Fusobacterium</taxon>
    </lineage>
</organism>
<name>A0A377GZE4_9FUSO</name>
<proteinExistence type="inferred from homology"/>
<evidence type="ECO:0000313" key="6">
    <source>
        <dbReference type="EMBL" id="STO31954.1"/>
    </source>
</evidence>
<keyword evidence="3" id="KW-0813">Transport</keyword>
<dbReference type="GO" id="GO:0042597">
    <property type="term" value="C:periplasmic space"/>
    <property type="evidence" value="ECO:0007669"/>
    <property type="project" value="UniProtKB-SubCell"/>
</dbReference>
<gene>
    <name evidence="6" type="primary">ssuA</name>
    <name evidence="6" type="ORF">NCTC10723_01418</name>
</gene>
<evidence type="ECO:0000256" key="3">
    <source>
        <dbReference type="ARBA" id="ARBA00022448"/>
    </source>
</evidence>